<dbReference type="Proteomes" id="UP000198960">
    <property type="component" value="Unassembled WGS sequence"/>
</dbReference>
<evidence type="ECO:0000313" key="3">
    <source>
        <dbReference type="Proteomes" id="UP000198960"/>
    </source>
</evidence>
<dbReference type="AlphaFoldDB" id="A0A1H8SYL3"/>
<accession>A0A1H8SYL3</accession>
<protein>
    <submittedName>
        <fullName evidence="2">Uncharacterized protein</fullName>
    </submittedName>
</protein>
<keyword evidence="3" id="KW-1185">Reference proteome</keyword>
<proteinExistence type="predicted"/>
<dbReference type="OrthoDB" id="5195847at2"/>
<evidence type="ECO:0000313" key="2">
    <source>
        <dbReference type="EMBL" id="SEO83722.1"/>
    </source>
</evidence>
<dbReference type="EMBL" id="FOEE01000005">
    <property type="protein sequence ID" value="SEO83722.1"/>
    <property type="molecule type" value="Genomic_DNA"/>
</dbReference>
<dbReference type="STRING" id="673521.SAMN05660991_01926"/>
<name>A0A1H8SYL3_9ACTN</name>
<sequence>MSEPADPTASTSPDPSRSGDDVAEAIRVAEQGTSVPEVHDGGTGDTTGEAPVEQVRDDPEMTEGQVVLGEGEPGRHRSIGLDPEAGSSGAAQSQPGARISDRVAAGEEPPADPATG</sequence>
<reference evidence="3" key="1">
    <citation type="submission" date="2016-10" db="EMBL/GenBank/DDBJ databases">
        <authorList>
            <person name="Varghese N."/>
            <person name="Submissions S."/>
        </authorList>
    </citation>
    <scope>NUCLEOTIDE SEQUENCE [LARGE SCALE GENOMIC DNA]</scope>
    <source>
        <strain evidence="3">DSM 45413</strain>
    </source>
</reference>
<dbReference type="RefSeq" id="WP_091942511.1">
    <property type="nucleotide sequence ID" value="NZ_FOEE01000005.1"/>
</dbReference>
<organism evidence="2 3">
    <name type="scientific">Trujillonella endophytica</name>
    <dbReference type="NCBI Taxonomy" id="673521"/>
    <lineage>
        <taxon>Bacteria</taxon>
        <taxon>Bacillati</taxon>
        <taxon>Actinomycetota</taxon>
        <taxon>Actinomycetes</taxon>
        <taxon>Geodermatophilales</taxon>
        <taxon>Geodermatophilaceae</taxon>
        <taxon>Trujillonella</taxon>
    </lineage>
</organism>
<evidence type="ECO:0000256" key="1">
    <source>
        <dbReference type="SAM" id="MobiDB-lite"/>
    </source>
</evidence>
<gene>
    <name evidence="2" type="ORF">SAMN05660991_01926</name>
</gene>
<feature type="region of interest" description="Disordered" evidence="1">
    <location>
        <begin position="1"/>
        <end position="116"/>
    </location>
</feature>